<keyword evidence="5" id="KW-0399">Innate immunity</keyword>
<gene>
    <name evidence="9" type="ORF">CCAP1982_LOCUS4654</name>
</gene>
<evidence type="ECO:0000256" key="2">
    <source>
        <dbReference type="ARBA" id="ARBA00007550"/>
    </source>
</evidence>
<evidence type="ECO:0000256" key="6">
    <source>
        <dbReference type="ARBA" id="ARBA00022859"/>
    </source>
</evidence>
<keyword evidence="3" id="KW-0964">Secreted</keyword>
<evidence type="ECO:0000256" key="7">
    <source>
        <dbReference type="ARBA" id="ARBA00023022"/>
    </source>
</evidence>
<comment type="similarity">
    <text evidence="2">Belongs to the attacin/sarcotoxin-2 family.</text>
</comment>
<dbReference type="InterPro" id="IPR005521">
    <property type="entry name" value="Attacin_C"/>
</dbReference>
<comment type="caution">
    <text evidence="9">The sequence shown here is derived from an EMBL/GenBank/DDBJ whole genome shotgun (WGS) entry which is preliminary data.</text>
</comment>
<dbReference type="EMBL" id="CAJHJT010000001">
    <property type="protein sequence ID" value="CAD6995945.1"/>
    <property type="molecule type" value="Genomic_DNA"/>
</dbReference>
<dbReference type="AlphaFoldDB" id="A0A811UEK0"/>
<evidence type="ECO:0000256" key="5">
    <source>
        <dbReference type="ARBA" id="ARBA00022588"/>
    </source>
</evidence>
<protein>
    <submittedName>
        <fullName evidence="9">(Mediterranean fruit fly) hypothetical protein</fullName>
    </submittedName>
</protein>
<reference evidence="9" key="1">
    <citation type="submission" date="2020-11" db="EMBL/GenBank/DDBJ databases">
        <authorList>
            <person name="Whitehead M."/>
        </authorList>
    </citation>
    <scope>NUCLEOTIDE SEQUENCE</scope>
    <source>
        <strain evidence="9">EGII</strain>
    </source>
</reference>
<sequence>MEFNDVDTSNPGKGNDLRVQISKYFHFLDDCHLRLGCYLAGNTDNRPASFGVFGKCEVPDIGLSASMQTACILGACKLTTFCGEKTLYTKNKHVISGHYRLSEIRGKSVFNYDGLGLGFSYKYTEDYSIKVIATFYSDFIPSAIDVAAKMNLFRTEDNRSSLDLTVSAARYVRGQYAGLNSFSAGIGFIQHL</sequence>
<dbReference type="GO" id="GO:0042742">
    <property type="term" value="P:defense response to bacterium"/>
    <property type="evidence" value="ECO:0007669"/>
    <property type="project" value="UniProtKB-KW"/>
</dbReference>
<evidence type="ECO:0000256" key="4">
    <source>
        <dbReference type="ARBA" id="ARBA00022529"/>
    </source>
</evidence>
<evidence type="ECO:0000313" key="9">
    <source>
        <dbReference type="EMBL" id="CAD6995945.1"/>
    </source>
</evidence>
<evidence type="ECO:0000256" key="3">
    <source>
        <dbReference type="ARBA" id="ARBA00022525"/>
    </source>
</evidence>
<name>A0A811UEK0_CERCA</name>
<accession>A0A811UEK0</accession>
<evidence type="ECO:0000313" key="10">
    <source>
        <dbReference type="Proteomes" id="UP000606786"/>
    </source>
</evidence>
<keyword evidence="10" id="KW-1185">Reference proteome</keyword>
<evidence type="ECO:0000259" key="8">
    <source>
        <dbReference type="Pfam" id="PF03769"/>
    </source>
</evidence>
<feature type="domain" description="Attacin C-terminal" evidence="8">
    <location>
        <begin position="79"/>
        <end position="189"/>
    </location>
</feature>
<dbReference type="GO" id="GO:0045087">
    <property type="term" value="P:innate immune response"/>
    <property type="evidence" value="ECO:0007669"/>
    <property type="project" value="UniProtKB-KW"/>
</dbReference>
<comment type="subcellular location">
    <subcellularLocation>
        <location evidence="1">Secreted</location>
    </subcellularLocation>
</comment>
<dbReference type="Proteomes" id="UP000606786">
    <property type="component" value="Unassembled WGS sequence"/>
</dbReference>
<keyword evidence="6" id="KW-0391">Immunity</keyword>
<dbReference type="Pfam" id="PF03769">
    <property type="entry name" value="Attacin_C"/>
    <property type="match status" value="1"/>
</dbReference>
<keyword evidence="7" id="KW-0044">Antibiotic</keyword>
<evidence type="ECO:0000256" key="1">
    <source>
        <dbReference type="ARBA" id="ARBA00004613"/>
    </source>
</evidence>
<keyword evidence="4" id="KW-0929">Antimicrobial</keyword>
<dbReference type="GO" id="GO:0005576">
    <property type="term" value="C:extracellular region"/>
    <property type="evidence" value="ECO:0007669"/>
    <property type="project" value="UniProtKB-SubCell"/>
</dbReference>
<proteinExistence type="inferred from homology"/>
<organism evidence="9 10">
    <name type="scientific">Ceratitis capitata</name>
    <name type="common">Mediterranean fruit fly</name>
    <name type="synonym">Tephritis capitata</name>
    <dbReference type="NCBI Taxonomy" id="7213"/>
    <lineage>
        <taxon>Eukaryota</taxon>
        <taxon>Metazoa</taxon>
        <taxon>Ecdysozoa</taxon>
        <taxon>Arthropoda</taxon>
        <taxon>Hexapoda</taxon>
        <taxon>Insecta</taxon>
        <taxon>Pterygota</taxon>
        <taxon>Neoptera</taxon>
        <taxon>Endopterygota</taxon>
        <taxon>Diptera</taxon>
        <taxon>Brachycera</taxon>
        <taxon>Muscomorpha</taxon>
        <taxon>Tephritoidea</taxon>
        <taxon>Tephritidae</taxon>
        <taxon>Ceratitis</taxon>
        <taxon>Ceratitis</taxon>
    </lineage>
</organism>